<sequence>MSDQIEVEALGIEVSEQPIALYKVLKIAELVNDGGQAKMLIEEGYVYVNGELETRKRRKLYDGDVVYFDEQYFLILCEAPITEPVRKEPKAKESKTKDSKNKTANTKSRNSNAQSQSKKKSHSAQQEQKSTQRSNRQSARQDKTGEHAPKVARRTKHNGDQSAADSRGRRAIEF</sequence>
<dbReference type="Gene3D" id="3.10.290.10">
    <property type="entry name" value="RNA-binding S4 domain"/>
    <property type="match status" value="1"/>
</dbReference>
<dbReference type="PROSITE" id="PS50889">
    <property type="entry name" value="S4"/>
    <property type="match status" value="1"/>
</dbReference>
<dbReference type="SUPFAM" id="SSF55174">
    <property type="entry name" value="Alpha-L RNA-binding motif"/>
    <property type="match status" value="1"/>
</dbReference>
<evidence type="ECO:0000256" key="1">
    <source>
        <dbReference type="PROSITE-ProRule" id="PRU00182"/>
    </source>
</evidence>
<feature type="compositionally biased region" description="Basic and acidic residues" evidence="2">
    <location>
        <begin position="84"/>
        <end position="101"/>
    </location>
</feature>
<dbReference type="InterPro" id="IPR036986">
    <property type="entry name" value="S4_RNA-bd_sf"/>
</dbReference>
<evidence type="ECO:0000313" key="3">
    <source>
        <dbReference type="EMBL" id="CAH0533806.1"/>
    </source>
</evidence>
<reference evidence="3" key="1">
    <citation type="submission" date="2021-11" db="EMBL/GenBank/DDBJ databases">
        <authorList>
            <person name="Rodrigo-Torres L."/>
            <person name="Arahal R. D."/>
            <person name="Lucena T."/>
        </authorList>
    </citation>
    <scope>NUCLEOTIDE SEQUENCE</scope>
    <source>
        <strain evidence="3">CECT 7929</strain>
    </source>
</reference>
<protein>
    <recommendedName>
        <fullName evidence="5">RNA-binding S4 domain-containing protein</fullName>
    </recommendedName>
</protein>
<keyword evidence="4" id="KW-1185">Reference proteome</keyword>
<evidence type="ECO:0000256" key="2">
    <source>
        <dbReference type="SAM" id="MobiDB-lite"/>
    </source>
</evidence>
<dbReference type="Pfam" id="PF13275">
    <property type="entry name" value="S4_2"/>
    <property type="match status" value="1"/>
</dbReference>
<evidence type="ECO:0000313" key="4">
    <source>
        <dbReference type="Proteomes" id="UP000838672"/>
    </source>
</evidence>
<organism evidence="3 4">
    <name type="scientific">Vibrio stylophorae</name>
    <dbReference type="NCBI Taxonomy" id="659351"/>
    <lineage>
        <taxon>Bacteria</taxon>
        <taxon>Pseudomonadati</taxon>
        <taxon>Pseudomonadota</taxon>
        <taxon>Gammaproteobacteria</taxon>
        <taxon>Vibrionales</taxon>
        <taxon>Vibrionaceae</taxon>
        <taxon>Vibrio</taxon>
    </lineage>
</organism>
<feature type="region of interest" description="Disordered" evidence="2">
    <location>
        <begin position="84"/>
        <end position="174"/>
    </location>
</feature>
<comment type="caution">
    <text evidence="3">The sequence shown here is derived from an EMBL/GenBank/DDBJ whole genome shotgun (WGS) entry which is preliminary data.</text>
</comment>
<dbReference type="EMBL" id="CAKLDI010000001">
    <property type="protein sequence ID" value="CAH0533806.1"/>
    <property type="molecule type" value="Genomic_DNA"/>
</dbReference>
<keyword evidence="1" id="KW-0694">RNA-binding</keyword>
<dbReference type="Proteomes" id="UP000838672">
    <property type="component" value="Unassembled WGS sequence"/>
</dbReference>
<proteinExistence type="predicted"/>
<feature type="compositionally biased region" description="Basic and acidic residues" evidence="2">
    <location>
        <begin position="139"/>
        <end position="149"/>
    </location>
</feature>
<feature type="compositionally biased region" description="Low complexity" evidence="2">
    <location>
        <begin position="107"/>
        <end position="116"/>
    </location>
</feature>
<dbReference type="RefSeq" id="WP_237466224.1">
    <property type="nucleotide sequence ID" value="NZ_CAKLDI010000001.1"/>
</dbReference>
<accession>A0ABM8ZU13</accession>
<evidence type="ECO:0008006" key="5">
    <source>
        <dbReference type="Google" id="ProtNLM"/>
    </source>
</evidence>
<gene>
    <name evidence="3" type="ORF">VST7929_01681</name>
</gene>
<name>A0ABM8ZU13_9VIBR</name>
<dbReference type="CDD" id="cd00165">
    <property type="entry name" value="S4"/>
    <property type="match status" value="1"/>
</dbReference>